<dbReference type="OrthoDB" id="5920550at2759"/>
<dbReference type="EMBL" id="JYDL01000049">
    <property type="protein sequence ID" value="KRX20419.1"/>
    <property type="molecule type" value="Genomic_DNA"/>
</dbReference>
<name>A0A0V0S0W8_9BILA</name>
<reference evidence="1 2" key="1">
    <citation type="submission" date="2015-01" db="EMBL/GenBank/DDBJ databases">
        <title>Evolution of Trichinella species and genotypes.</title>
        <authorList>
            <person name="Korhonen P.K."/>
            <person name="Edoardo P."/>
            <person name="Giuseppe L.R."/>
            <person name="Gasser R.B."/>
        </authorList>
    </citation>
    <scope>NUCLEOTIDE SEQUENCE [LARGE SCALE GENOMIC DNA]</scope>
    <source>
        <strain evidence="1">ISS37</strain>
    </source>
</reference>
<keyword evidence="2" id="KW-1185">Reference proteome</keyword>
<comment type="caution">
    <text evidence="1">The sequence shown here is derived from an EMBL/GenBank/DDBJ whole genome shotgun (WGS) entry which is preliminary data.</text>
</comment>
<organism evidence="1 2">
    <name type="scientific">Trichinella nelsoni</name>
    <dbReference type="NCBI Taxonomy" id="6336"/>
    <lineage>
        <taxon>Eukaryota</taxon>
        <taxon>Metazoa</taxon>
        <taxon>Ecdysozoa</taxon>
        <taxon>Nematoda</taxon>
        <taxon>Enoplea</taxon>
        <taxon>Dorylaimia</taxon>
        <taxon>Trichinellida</taxon>
        <taxon>Trichinellidae</taxon>
        <taxon>Trichinella</taxon>
    </lineage>
</organism>
<gene>
    <name evidence="1" type="ORF">T07_8209</name>
</gene>
<evidence type="ECO:0000313" key="1">
    <source>
        <dbReference type="EMBL" id="KRX20419.1"/>
    </source>
</evidence>
<dbReference type="AlphaFoldDB" id="A0A0V0S0W8"/>
<evidence type="ECO:0000313" key="2">
    <source>
        <dbReference type="Proteomes" id="UP000054630"/>
    </source>
</evidence>
<sequence length="265" mass="30224">MASAHFSLSWYANYAQYVNYIPILSPVSEPVGLLKHTSVPERPDLLPHFEALYLLSVLSHCCFSTNLIHLVVIRQGDNFRVHCAGSNDHLNATHRKLLELQGIILEKRLSREDGLDKDYRSACCRSLTANGLRKHWHQVRRVRRGTCPITWCTCKHTKFVKVYCSPDGLLNSDAGESSFGKLRASRCCIQISLRLASRNAASSENIARELSPIWEKCKKHDSETSRNSVISENIARELLQIWEKCKKHDSESFSRVFGSFPKLQR</sequence>
<proteinExistence type="predicted"/>
<protein>
    <submittedName>
        <fullName evidence="1">Uncharacterized protein</fullName>
    </submittedName>
</protein>
<accession>A0A0V0S0W8</accession>
<dbReference type="Proteomes" id="UP000054630">
    <property type="component" value="Unassembled WGS sequence"/>
</dbReference>